<evidence type="ECO:0000256" key="2">
    <source>
        <dbReference type="ARBA" id="ARBA00010581"/>
    </source>
</evidence>
<evidence type="ECO:0000256" key="3">
    <source>
        <dbReference type="ARBA" id="ARBA00022692"/>
    </source>
</evidence>
<dbReference type="InterPro" id="IPR024791">
    <property type="entry name" value="Cyt_c/ubiquinol_Oxase_su3"/>
</dbReference>
<evidence type="ECO:0000256" key="1">
    <source>
        <dbReference type="ARBA" id="ARBA00004141"/>
    </source>
</evidence>
<keyword evidence="4 7" id="KW-1133">Transmembrane helix</keyword>
<dbReference type="PANTHER" id="PTHR11403">
    <property type="entry name" value="CYTOCHROME C OXIDASE SUBUNIT III"/>
    <property type="match status" value="1"/>
</dbReference>
<dbReference type="SUPFAM" id="SSF81452">
    <property type="entry name" value="Cytochrome c oxidase subunit III-like"/>
    <property type="match status" value="1"/>
</dbReference>
<sequence>MSAGSALNEPFEDLGRQRLAARFGMWCFLASEILFFGSLFLCFLVYRQLHPNEMLAAGRETNIVFGSLNTAILLASSVTMAVADKAAEEGLRRDALRCLGLTAALGLAFLVVKGFEYREDVEKHLWPGPDFAFGDSPARLFYGFYWTMTGVHALHLTIGIATVALVMLRIRQGRLPFRDSATLPVLGLYWHLVDIVWIFLYPLLYLGGRAGGA</sequence>
<evidence type="ECO:0000313" key="9">
    <source>
        <dbReference type="EMBL" id="GGE07784.1"/>
    </source>
</evidence>
<reference evidence="9" key="1">
    <citation type="journal article" date="2014" name="Int. J. Syst. Evol. Microbiol.">
        <title>Complete genome sequence of Corynebacterium casei LMG S-19264T (=DSM 44701T), isolated from a smear-ripened cheese.</title>
        <authorList>
            <consortium name="US DOE Joint Genome Institute (JGI-PGF)"/>
            <person name="Walter F."/>
            <person name="Albersmeier A."/>
            <person name="Kalinowski J."/>
            <person name="Ruckert C."/>
        </authorList>
    </citation>
    <scope>NUCLEOTIDE SEQUENCE</scope>
    <source>
        <strain evidence="9">CGMCC 1.15367</strain>
    </source>
</reference>
<dbReference type="InterPro" id="IPR013833">
    <property type="entry name" value="Cyt_c_oxidase_su3_a-hlx"/>
</dbReference>
<dbReference type="EMBL" id="BMIQ01000004">
    <property type="protein sequence ID" value="GGE07784.1"/>
    <property type="molecule type" value="Genomic_DNA"/>
</dbReference>
<accession>A0A916ZPI4</accession>
<comment type="caution">
    <text evidence="9">The sequence shown here is derived from an EMBL/GenBank/DDBJ whole genome shotgun (WGS) entry which is preliminary data.</text>
</comment>
<dbReference type="GO" id="GO:0019646">
    <property type="term" value="P:aerobic electron transport chain"/>
    <property type="evidence" value="ECO:0007669"/>
    <property type="project" value="InterPro"/>
</dbReference>
<feature type="transmembrane region" description="Helical" evidence="7">
    <location>
        <begin position="95"/>
        <end position="115"/>
    </location>
</feature>
<dbReference type="GO" id="GO:0005886">
    <property type="term" value="C:plasma membrane"/>
    <property type="evidence" value="ECO:0007669"/>
    <property type="project" value="UniProtKB-SubCell"/>
</dbReference>
<dbReference type="RefSeq" id="WP_188909563.1">
    <property type="nucleotide sequence ID" value="NZ_BMIQ01000004.1"/>
</dbReference>
<dbReference type="InterPro" id="IPR035973">
    <property type="entry name" value="Cyt_c_oxidase_su3-like_sf"/>
</dbReference>
<dbReference type="PANTHER" id="PTHR11403:SF6">
    <property type="entry name" value="NITRIC OXIDE REDUCTASE SUBUNIT E"/>
    <property type="match status" value="1"/>
</dbReference>
<feature type="transmembrane region" description="Helical" evidence="7">
    <location>
        <begin position="23"/>
        <end position="46"/>
    </location>
</feature>
<keyword evidence="10" id="KW-1185">Reference proteome</keyword>
<dbReference type="Proteomes" id="UP000644699">
    <property type="component" value="Unassembled WGS sequence"/>
</dbReference>
<feature type="transmembrane region" description="Helical" evidence="7">
    <location>
        <begin position="188"/>
        <end position="207"/>
    </location>
</feature>
<evidence type="ECO:0000313" key="10">
    <source>
        <dbReference type="Proteomes" id="UP000644699"/>
    </source>
</evidence>
<dbReference type="AlphaFoldDB" id="A0A916ZPI4"/>
<evidence type="ECO:0000256" key="5">
    <source>
        <dbReference type="ARBA" id="ARBA00023136"/>
    </source>
</evidence>
<comment type="subcellular location">
    <subcellularLocation>
        <location evidence="6">Cell membrane</location>
        <topology evidence="6">Multi-pass membrane protein</topology>
    </subcellularLocation>
    <subcellularLocation>
        <location evidence="1">Membrane</location>
        <topology evidence="1">Multi-pass membrane protein</topology>
    </subcellularLocation>
</comment>
<feature type="transmembrane region" description="Helical" evidence="7">
    <location>
        <begin position="66"/>
        <end position="83"/>
    </location>
</feature>
<proteinExistence type="inferred from homology"/>
<keyword evidence="3 6" id="KW-0812">Transmembrane</keyword>
<evidence type="ECO:0000259" key="8">
    <source>
        <dbReference type="PROSITE" id="PS50253"/>
    </source>
</evidence>
<comment type="similarity">
    <text evidence="2 6">Belongs to the cytochrome c oxidase subunit 3 family.</text>
</comment>
<dbReference type="Gene3D" id="1.20.120.80">
    <property type="entry name" value="Cytochrome c oxidase, subunit III, four-helix bundle"/>
    <property type="match status" value="1"/>
</dbReference>
<feature type="domain" description="Heme-copper oxidase subunit III family profile" evidence="8">
    <location>
        <begin position="22"/>
        <end position="209"/>
    </location>
</feature>
<evidence type="ECO:0000256" key="6">
    <source>
        <dbReference type="RuleBase" id="RU003376"/>
    </source>
</evidence>
<protein>
    <submittedName>
        <fullName evidence="9">Cytochrome oxidase subunit III</fullName>
    </submittedName>
</protein>
<dbReference type="CDD" id="cd02862">
    <property type="entry name" value="NorE_like"/>
    <property type="match status" value="1"/>
</dbReference>
<keyword evidence="5 7" id="KW-0472">Membrane</keyword>
<dbReference type="Pfam" id="PF00510">
    <property type="entry name" value="COX3"/>
    <property type="match status" value="1"/>
</dbReference>
<name>A0A916ZPI4_9HYPH</name>
<organism evidence="9 10">
    <name type="scientific">Aureimonas endophytica</name>
    <dbReference type="NCBI Taxonomy" id="2027858"/>
    <lineage>
        <taxon>Bacteria</taxon>
        <taxon>Pseudomonadati</taxon>
        <taxon>Pseudomonadota</taxon>
        <taxon>Alphaproteobacteria</taxon>
        <taxon>Hyphomicrobiales</taxon>
        <taxon>Aurantimonadaceae</taxon>
        <taxon>Aureimonas</taxon>
    </lineage>
</organism>
<evidence type="ECO:0000256" key="4">
    <source>
        <dbReference type="ARBA" id="ARBA00022989"/>
    </source>
</evidence>
<reference evidence="9" key="2">
    <citation type="submission" date="2020-09" db="EMBL/GenBank/DDBJ databases">
        <authorList>
            <person name="Sun Q."/>
            <person name="Zhou Y."/>
        </authorList>
    </citation>
    <scope>NUCLEOTIDE SEQUENCE</scope>
    <source>
        <strain evidence="9">CGMCC 1.15367</strain>
    </source>
</reference>
<dbReference type="InterPro" id="IPR000298">
    <property type="entry name" value="Cyt_c_oxidase-like_su3"/>
</dbReference>
<gene>
    <name evidence="9" type="primary">coxC</name>
    <name evidence="9" type="ORF">GCM10011390_28540</name>
</gene>
<dbReference type="PROSITE" id="PS50253">
    <property type="entry name" value="COX3"/>
    <property type="match status" value="1"/>
</dbReference>
<evidence type="ECO:0000256" key="7">
    <source>
        <dbReference type="SAM" id="Phobius"/>
    </source>
</evidence>
<feature type="transmembrane region" description="Helical" evidence="7">
    <location>
        <begin position="144"/>
        <end position="168"/>
    </location>
</feature>
<dbReference type="GO" id="GO:0004129">
    <property type="term" value="F:cytochrome-c oxidase activity"/>
    <property type="evidence" value="ECO:0007669"/>
    <property type="project" value="InterPro"/>
</dbReference>